<keyword evidence="2 5" id="KW-0812">Transmembrane</keyword>
<dbReference type="PANTHER" id="PTHR37422:SF13">
    <property type="entry name" value="LIPOPOLYSACCHARIDE BIOSYNTHESIS PROTEIN PA4999-RELATED"/>
    <property type="match status" value="1"/>
</dbReference>
<comment type="subcellular location">
    <subcellularLocation>
        <location evidence="1">Membrane</location>
        <topology evidence="1">Multi-pass membrane protein</topology>
    </subcellularLocation>
</comment>
<dbReference type="EMBL" id="FAVB01000003">
    <property type="protein sequence ID" value="CUU83944.1"/>
    <property type="molecule type" value="Genomic_DNA"/>
</dbReference>
<evidence type="ECO:0000256" key="2">
    <source>
        <dbReference type="ARBA" id="ARBA00022692"/>
    </source>
</evidence>
<evidence type="ECO:0000313" key="7">
    <source>
        <dbReference type="EMBL" id="CUU83944.1"/>
    </source>
</evidence>
<feature type="transmembrane region" description="Helical" evidence="5">
    <location>
        <begin position="169"/>
        <end position="187"/>
    </location>
</feature>
<feature type="transmembrane region" description="Helical" evidence="5">
    <location>
        <begin position="347"/>
        <end position="366"/>
    </location>
</feature>
<feature type="transmembrane region" description="Helical" evidence="5">
    <location>
        <begin position="314"/>
        <end position="335"/>
    </location>
</feature>
<reference evidence="7 8" key="1">
    <citation type="submission" date="2015-11" db="EMBL/GenBank/DDBJ databases">
        <authorList>
            <consortium name="Pathogen Informatics"/>
        </authorList>
    </citation>
    <scope>NUCLEOTIDE SEQUENCE [LARGE SCALE GENOMIC DNA]</scope>
    <source>
        <strain evidence="7 8">006A-0059</strain>
    </source>
</reference>
<accession>A0A0S4SCK3</accession>
<dbReference type="Pfam" id="PF04932">
    <property type="entry name" value="Wzy_C"/>
    <property type="match status" value="1"/>
</dbReference>
<dbReference type="RefSeq" id="WP_059435259.1">
    <property type="nucleotide sequence ID" value="NZ_FAVB01000003.1"/>
</dbReference>
<feature type="domain" description="O-antigen ligase-related" evidence="6">
    <location>
        <begin position="195"/>
        <end position="329"/>
    </location>
</feature>
<dbReference type="InterPro" id="IPR007016">
    <property type="entry name" value="O-antigen_ligase-rel_domated"/>
</dbReference>
<keyword evidence="3 5" id="KW-1133">Transmembrane helix</keyword>
<feature type="transmembrane region" description="Helical" evidence="5">
    <location>
        <begin position="130"/>
        <end position="149"/>
    </location>
</feature>
<feature type="transmembrane region" description="Helical" evidence="5">
    <location>
        <begin position="12"/>
        <end position="31"/>
    </location>
</feature>
<evidence type="ECO:0000256" key="1">
    <source>
        <dbReference type="ARBA" id="ARBA00004141"/>
    </source>
</evidence>
<dbReference type="AlphaFoldDB" id="A0A0S4SCK3"/>
<feature type="transmembrane region" description="Helical" evidence="5">
    <location>
        <begin position="194"/>
        <end position="223"/>
    </location>
</feature>
<protein>
    <submittedName>
        <fullName evidence="7">O-antigen polymerase family protein</fullName>
    </submittedName>
</protein>
<gene>
    <name evidence="7" type="ORF">ERS686654_01471</name>
</gene>
<comment type="caution">
    <text evidence="7">The sequence shown here is derived from an EMBL/GenBank/DDBJ whole genome shotgun (WGS) entry which is preliminary data.</text>
</comment>
<organism evidence="7 8">
    <name type="scientific">Campylobacter hyointestinalis subsp. hyointestinalis</name>
    <dbReference type="NCBI Taxonomy" id="91352"/>
    <lineage>
        <taxon>Bacteria</taxon>
        <taxon>Pseudomonadati</taxon>
        <taxon>Campylobacterota</taxon>
        <taxon>Epsilonproteobacteria</taxon>
        <taxon>Campylobacterales</taxon>
        <taxon>Campylobacteraceae</taxon>
        <taxon>Campylobacter</taxon>
    </lineage>
</organism>
<evidence type="ECO:0000313" key="8">
    <source>
        <dbReference type="Proteomes" id="UP000052237"/>
    </source>
</evidence>
<dbReference type="Proteomes" id="UP000052237">
    <property type="component" value="Unassembled WGS sequence"/>
</dbReference>
<evidence type="ECO:0000259" key="6">
    <source>
        <dbReference type="Pfam" id="PF04932"/>
    </source>
</evidence>
<dbReference type="InterPro" id="IPR051533">
    <property type="entry name" value="WaaL-like"/>
</dbReference>
<feature type="transmembrane region" description="Helical" evidence="5">
    <location>
        <begin position="37"/>
        <end position="57"/>
    </location>
</feature>
<feature type="transmembrane region" description="Helical" evidence="5">
    <location>
        <begin position="69"/>
        <end position="87"/>
    </location>
</feature>
<keyword evidence="4 5" id="KW-0472">Membrane</keyword>
<feature type="transmembrane region" description="Helical" evidence="5">
    <location>
        <begin position="235"/>
        <end position="252"/>
    </location>
</feature>
<dbReference type="GO" id="GO:0016020">
    <property type="term" value="C:membrane"/>
    <property type="evidence" value="ECO:0007669"/>
    <property type="project" value="UniProtKB-SubCell"/>
</dbReference>
<name>A0A0S4SCK3_CAMHY</name>
<evidence type="ECO:0000256" key="3">
    <source>
        <dbReference type="ARBA" id="ARBA00022989"/>
    </source>
</evidence>
<evidence type="ECO:0000256" key="5">
    <source>
        <dbReference type="SAM" id="Phobius"/>
    </source>
</evidence>
<feature type="transmembrane region" description="Helical" evidence="5">
    <location>
        <begin position="99"/>
        <end position="118"/>
    </location>
</feature>
<dbReference type="PANTHER" id="PTHR37422">
    <property type="entry name" value="TEICHURONIC ACID BIOSYNTHESIS PROTEIN TUAE"/>
    <property type="match status" value="1"/>
</dbReference>
<keyword evidence="8" id="KW-1185">Reference proteome</keyword>
<proteinExistence type="predicted"/>
<evidence type="ECO:0000256" key="4">
    <source>
        <dbReference type="ARBA" id="ARBA00023136"/>
    </source>
</evidence>
<sequence length="392" mass="45041">MTYIKQRLEDTDWQILVFKTVLFIWVVSLPFKNAVYQISFVMLDLFFITHLLCTQNFGIIKDILYKTRFLGLAFAGILLSMVISNLLNPEYLSSKSWSHTILFIFRYGIIFVALAYFYKLNYFNKKDITYFVLAGLTLLAITAIFYIITNPGLISHISGGLSGSLGSRTGFGLFVGLGFVLSFVLIQNKIWMPFLVIFFTFFTVFSFARSSWVASATAIAIFLILNFKKIEKKHIILLITLAILIAIFYLSYSSLQNRVEALISLNTTYRTLIWQYSLDMILQNPLFGYGISSFGNLPNSPILQSPDWNSTHNLILETLLYTGIFGSIFCIYMITMTFIKAFKTKNYGLFAIFTYIFVISQFDFGAYMSKELLSFIVIFTFLAYCDDFKEQN</sequence>